<gene>
    <name evidence="10" type="ordered locus">Sdel_0892</name>
</gene>
<reference evidence="11" key="1">
    <citation type="submission" date="2009-11" db="EMBL/GenBank/DDBJ databases">
        <title>The complete genome of Sulfurospirillum deleyianum DSM 6946.</title>
        <authorList>
            <consortium name="US DOE Joint Genome Institute (JGI-PGF)"/>
            <person name="Lucas S."/>
            <person name="Copeland A."/>
            <person name="Lapidus A."/>
            <person name="Glavina del Rio T."/>
            <person name="Dalin E."/>
            <person name="Tice H."/>
            <person name="Bruce D."/>
            <person name="Goodwin L."/>
            <person name="Pitluck S."/>
            <person name="Kyrpides N."/>
            <person name="Mavromatis K."/>
            <person name="Ivanova N."/>
            <person name="Ovchinnikova G."/>
            <person name="Munk A.C."/>
            <person name="Lu M."/>
            <person name="Brettin T."/>
            <person name="Detter J.C."/>
            <person name="Han C."/>
            <person name="Tapia R."/>
            <person name="Larimer F."/>
            <person name="Land M."/>
            <person name="Hauser L."/>
            <person name="Markowitz V."/>
            <person name="Cheng J.F."/>
            <person name="Hugenholtz P."/>
            <person name="Woyke T."/>
            <person name="Wu D."/>
            <person name="Aumann P."/>
            <person name="Schneider S."/>
            <person name="Lang E."/>
            <person name="Spring S."/>
            <person name="Klenk H.P."/>
            <person name="Eisen J.A."/>
        </authorList>
    </citation>
    <scope>NUCLEOTIDE SEQUENCE [LARGE SCALE GENOMIC DNA]</scope>
    <source>
        <strain evidence="11">ATCC 51133 / DSM 6946 / 5175</strain>
    </source>
</reference>
<dbReference type="InterPro" id="IPR001867">
    <property type="entry name" value="OmpR/PhoB-type_DNA-bd"/>
</dbReference>
<dbReference type="CDD" id="cd00383">
    <property type="entry name" value="trans_reg_C"/>
    <property type="match status" value="1"/>
</dbReference>
<dbReference type="PANTHER" id="PTHR48111">
    <property type="entry name" value="REGULATOR OF RPOS"/>
    <property type="match status" value="1"/>
</dbReference>
<evidence type="ECO:0000256" key="7">
    <source>
        <dbReference type="PROSITE-ProRule" id="PRU01091"/>
    </source>
</evidence>
<evidence type="ECO:0000256" key="1">
    <source>
        <dbReference type="ARBA" id="ARBA00022553"/>
    </source>
</evidence>
<feature type="DNA-binding region" description="OmpR/PhoB-type" evidence="7">
    <location>
        <begin position="136"/>
        <end position="230"/>
    </location>
</feature>
<dbReference type="SUPFAM" id="SSF52172">
    <property type="entry name" value="CheY-like"/>
    <property type="match status" value="1"/>
</dbReference>
<dbReference type="PROSITE" id="PS51755">
    <property type="entry name" value="OMPR_PHOB"/>
    <property type="match status" value="1"/>
</dbReference>
<evidence type="ECO:0000256" key="4">
    <source>
        <dbReference type="ARBA" id="ARBA00023125"/>
    </source>
</evidence>
<dbReference type="GO" id="GO:0000976">
    <property type="term" value="F:transcription cis-regulatory region binding"/>
    <property type="evidence" value="ECO:0007669"/>
    <property type="project" value="TreeGrafter"/>
</dbReference>
<name>D1B1F3_SULD5</name>
<feature type="modified residue" description="4-aspartylphosphate" evidence="6">
    <location>
        <position position="55"/>
    </location>
</feature>
<dbReference type="InterPro" id="IPR039420">
    <property type="entry name" value="WalR-like"/>
</dbReference>
<keyword evidence="3" id="KW-0805">Transcription regulation</keyword>
<protein>
    <submittedName>
        <fullName evidence="10">Response regulator receiver</fullName>
    </submittedName>
</protein>
<keyword evidence="1 6" id="KW-0597">Phosphoprotein</keyword>
<reference evidence="10 11" key="2">
    <citation type="journal article" date="2010" name="Stand. Genomic Sci.">
        <title>Complete genome sequence of Sulfurospirillum deleyianum type strain (5175).</title>
        <authorList>
            <person name="Sikorski J."/>
            <person name="Lapidus A."/>
            <person name="Copeland A."/>
            <person name="Glavina Del Rio T."/>
            <person name="Nolan M."/>
            <person name="Lucas S."/>
            <person name="Chen F."/>
            <person name="Tice H."/>
            <person name="Cheng J.F."/>
            <person name="Saunders E."/>
            <person name="Bruce D."/>
            <person name="Goodwin L."/>
            <person name="Pitluck S."/>
            <person name="Ovchinnikova G."/>
            <person name="Pati A."/>
            <person name="Ivanova N."/>
            <person name="Mavromatis K."/>
            <person name="Chen A."/>
            <person name="Palaniappan K."/>
            <person name="Chain P."/>
            <person name="Land M."/>
            <person name="Hauser L."/>
            <person name="Chang Y.J."/>
            <person name="Jeffries C.D."/>
            <person name="Brettin T."/>
            <person name="Detter J.C."/>
            <person name="Han C."/>
            <person name="Rohde M."/>
            <person name="Lang E."/>
            <person name="Spring S."/>
            <person name="Goker M."/>
            <person name="Bristow J."/>
            <person name="Eisen J.A."/>
            <person name="Markowitz V."/>
            <person name="Hugenholtz P."/>
            <person name="Kyrpides N.C."/>
            <person name="Klenk H.P."/>
        </authorList>
    </citation>
    <scope>NUCLEOTIDE SEQUENCE [LARGE SCALE GENOMIC DNA]</scope>
    <source>
        <strain evidence="11">ATCC 51133 / DSM 6946 / 5175</strain>
    </source>
</reference>
<evidence type="ECO:0000313" key="11">
    <source>
        <dbReference type="Proteomes" id="UP000002222"/>
    </source>
</evidence>
<evidence type="ECO:0000256" key="2">
    <source>
        <dbReference type="ARBA" id="ARBA00023012"/>
    </source>
</evidence>
<dbReference type="STRING" id="525898.Sdel_0892"/>
<dbReference type="Gene3D" id="3.40.50.2300">
    <property type="match status" value="1"/>
</dbReference>
<dbReference type="eggNOG" id="COG0745">
    <property type="taxonomic scope" value="Bacteria"/>
</dbReference>
<dbReference type="RefSeq" id="WP_012856687.1">
    <property type="nucleotide sequence ID" value="NC_013512.1"/>
</dbReference>
<dbReference type="Pfam" id="PF00486">
    <property type="entry name" value="Trans_reg_C"/>
    <property type="match status" value="1"/>
</dbReference>
<keyword evidence="11" id="KW-1185">Reference proteome</keyword>
<dbReference type="SMART" id="SM00862">
    <property type="entry name" value="Trans_reg_C"/>
    <property type="match status" value="1"/>
</dbReference>
<organism evidence="10 11">
    <name type="scientific">Sulfurospirillum deleyianum (strain ATCC 51133 / DSM 6946 / 5175)</name>
    <dbReference type="NCBI Taxonomy" id="525898"/>
    <lineage>
        <taxon>Bacteria</taxon>
        <taxon>Pseudomonadati</taxon>
        <taxon>Campylobacterota</taxon>
        <taxon>Epsilonproteobacteria</taxon>
        <taxon>Campylobacterales</taxon>
        <taxon>Sulfurospirillaceae</taxon>
        <taxon>Sulfurospirillum</taxon>
    </lineage>
</organism>
<feature type="domain" description="Response regulatory" evidence="8">
    <location>
        <begin position="6"/>
        <end position="120"/>
    </location>
</feature>
<keyword evidence="5" id="KW-0804">Transcription</keyword>
<proteinExistence type="predicted"/>
<evidence type="ECO:0000259" key="8">
    <source>
        <dbReference type="PROSITE" id="PS50110"/>
    </source>
</evidence>
<dbReference type="InterPro" id="IPR036388">
    <property type="entry name" value="WH-like_DNA-bd_sf"/>
</dbReference>
<sequence length="233" mass="27247">MHPVLTLLLVEDDHSLREELVTFLSDFFDEIEAYDCAEKAYENYQKKSFDLVMTDIELPHQNGLSLVEKIKKQHPSQMVIVISAYKEVDYFLKSIDLGIFCFLTKPFDSQLLINTLFKVTALLKQQKEGEVRPIEKKVILHQDVLFDMEEYTLHVKGIVQELTAKEEKLLFILVKHRNHFVRNEQLSEEIWGMEDVNSSTLRALVKRVRDKLGYEDSIVNLKNRGYKLNVVTI</sequence>
<dbReference type="PROSITE" id="PS50110">
    <property type="entry name" value="RESPONSE_REGULATORY"/>
    <property type="match status" value="1"/>
</dbReference>
<dbReference type="EMBL" id="CP001816">
    <property type="protein sequence ID" value="ACZ11923.1"/>
    <property type="molecule type" value="Genomic_DNA"/>
</dbReference>
<dbReference type="CDD" id="cd00156">
    <property type="entry name" value="REC"/>
    <property type="match status" value="1"/>
</dbReference>
<dbReference type="Pfam" id="PF00072">
    <property type="entry name" value="Response_reg"/>
    <property type="match status" value="1"/>
</dbReference>
<dbReference type="GO" id="GO:0032993">
    <property type="term" value="C:protein-DNA complex"/>
    <property type="evidence" value="ECO:0007669"/>
    <property type="project" value="TreeGrafter"/>
</dbReference>
<evidence type="ECO:0000313" key="10">
    <source>
        <dbReference type="EMBL" id="ACZ11923.1"/>
    </source>
</evidence>
<dbReference type="PANTHER" id="PTHR48111:SF1">
    <property type="entry name" value="TWO-COMPONENT RESPONSE REGULATOR ORR33"/>
    <property type="match status" value="1"/>
</dbReference>
<dbReference type="Gene3D" id="1.10.10.10">
    <property type="entry name" value="Winged helix-like DNA-binding domain superfamily/Winged helix DNA-binding domain"/>
    <property type="match status" value="1"/>
</dbReference>
<evidence type="ECO:0000256" key="5">
    <source>
        <dbReference type="ARBA" id="ARBA00023163"/>
    </source>
</evidence>
<dbReference type="HOGENOM" id="CLU_000445_30_3_7"/>
<evidence type="ECO:0000256" key="6">
    <source>
        <dbReference type="PROSITE-ProRule" id="PRU00169"/>
    </source>
</evidence>
<feature type="domain" description="OmpR/PhoB-type" evidence="9">
    <location>
        <begin position="136"/>
        <end position="230"/>
    </location>
</feature>
<dbReference type="Proteomes" id="UP000002222">
    <property type="component" value="Chromosome"/>
</dbReference>
<dbReference type="GO" id="GO:0006355">
    <property type="term" value="P:regulation of DNA-templated transcription"/>
    <property type="evidence" value="ECO:0007669"/>
    <property type="project" value="InterPro"/>
</dbReference>
<accession>D1B1F3</accession>
<dbReference type="GO" id="GO:0005829">
    <property type="term" value="C:cytosol"/>
    <property type="evidence" value="ECO:0007669"/>
    <property type="project" value="TreeGrafter"/>
</dbReference>
<dbReference type="InterPro" id="IPR001789">
    <property type="entry name" value="Sig_transdc_resp-reg_receiver"/>
</dbReference>
<dbReference type="GO" id="GO:0000156">
    <property type="term" value="F:phosphorelay response regulator activity"/>
    <property type="evidence" value="ECO:0007669"/>
    <property type="project" value="TreeGrafter"/>
</dbReference>
<dbReference type="AlphaFoldDB" id="D1B1F3"/>
<dbReference type="InterPro" id="IPR011006">
    <property type="entry name" value="CheY-like_superfamily"/>
</dbReference>
<dbReference type="KEGG" id="sdl:Sdel_0892"/>
<keyword evidence="4 7" id="KW-0238">DNA-binding</keyword>
<dbReference type="OrthoDB" id="9808843at2"/>
<evidence type="ECO:0000256" key="3">
    <source>
        <dbReference type="ARBA" id="ARBA00023015"/>
    </source>
</evidence>
<evidence type="ECO:0000259" key="9">
    <source>
        <dbReference type="PROSITE" id="PS51755"/>
    </source>
</evidence>
<dbReference type="SMART" id="SM00448">
    <property type="entry name" value="REC"/>
    <property type="match status" value="1"/>
</dbReference>
<keyword evidence="2" id="KW-0902">Two-component regulatory system</keyword>